<protein>
    <recommendedName>
        <fullName evidence="3">MaoC-like domain-containing protein</fullName>
    </recommendedName>
</protein>
<dbReference type="EMBL" id="CP097332">
    <property type="protein sequence ID" value="UQX88838.1"/>
    <property type="molecule type" value="Genomic_DNA"/>
</dbReference>
<dbReference type="Proteomes" id="UP001056336">
    <property type="component" value="Chromosome"/>
</dbReference>
<gene>
    <name evidence="4" type="ORF">M6D93_02270</name>
</gene>
<dbReference type="SUPFAM" id="SSF54637">
    <property type="entry name" value="Thioesterase/thiol ester dehydrase-isomerase"/>
    <property type="match status" value="2"/>
</dbReference>
<evidence type="ECO:0000313" key="5">
    <source>
        <dbReference type="Proteomes" id="UP001056336"/>
    </source>
</evidence>
<proteinExistence type="inferred from homology"/>
<evidence type="ECO:0000313" key="4">
    <source>
        <dbReference type="EMBL" id="UQX88838.1"/>
    </source>
</evidence>
<dbReference type="RefSeq" id="WP_249772624.1">
    <property type="nucleotide sequence ID" value="NZ_CP097332.1"/>
</dbReference>
<comment type="similarity">
    <text evidence="1">Belongs to the enoyl-CoA hydratase/isomerase family.</text>
</comment>
<evidence type="ECO:0000256" key="2">
    <source>
        <dbReference type="SAM" id="MobiDB-lite"/>
    </source>
</evidence>
<dbReference type="Gene3D" id="3.10.129.10">
    <property type="entry name" value="Hotdog Thioesterase"/>
    <property type="match status" value="1"/>
</dbReference>
<reference evidence="4" key="1">
    <citation type="journal article" date="2018" name="Int. J. Syst. Evol. Microbiol.">
        <title>Jatrophihabitans telluris sp. nov., isolated from sediment soil of lava forest wetlands and the emended description of the genus Jatrophihabitans.</title>
        <authorList>
            <person name="Lee K.C."/>
            <person name="Suh M.K."/>
            <person name="Eom M.K."/>
            <person name="Kim K.K."/>
            <person name="Kim J.S."/>
            <person name="Kim D.S."/>
            <person name="Ko S.H."/>
            <person name="Shin Y.K."/>
            <person name="Lee J.S."/>
        </authorList>
    </citation>
    <scope>NUCLEOTIDE SEQUENCE</scope>
    <source>
        <strain evidence="4">N237</strain>
    </source>
</reference>
<feature type="compositionally biased region" description="Basic and acidic residues" evidence="2">
    <location>
        <begin position="157"/>
        <end position="173"/>
    </location>
</feature>
<evidence type="ECO:0000259" key="3">
    <source>
        <dbReference type="Pfam" id="PF01575"/>
    </source>
</evidence>
<name>A0ABY4QZA4_9ACTN</name>
<evidence type="ECO:0000256" key="1">
    <source>
        <dbReference type="ARBA" id="ARBA00005254"/>
    </source>
</evidence>
<reference evidence="4" key="2">
    <citation type="submission" date="2022-05" db="EMBL/GenBank/DDBJ databases">
        <authorList>
            <person name="Kim J.-S."/>
            <person name="Lee K."/>
            <person name="Suh M."/>
            <person name="Eom M."/>
            <person name="Kim J.-S."/>
            <person name="Kim D.-S."/>
            <person name="Ko S.-H."/>
            <person name="Shin Y."/>
            <person name="Lee J.-S."/>
        </authorList>
    </citation>
    <scope>NUCLEOTIDE SEQUENCE</scope>
    <source>
        <strain evidence="4">N237</strain>
    </source>
</reference>
<dbReference type="InterPro" id="IPR029069">
    <property type="entry name" value="HotDog_dom_sf"/>
</dbReference>
<accession>A0ABY4QZA4</accession>
<dbReference type="PANTHER" id="PTHR43841:SF1">
    <property type="entry name" value="3-HYDROXYACYL-THIOESTER DEHYDRATASE X"/>
    <property type="match status" value="1"/>
</dbReference>
<keyword evidence="5" id="KW-1185">Reference proteome</keyword>
<sequence>MTHPSRQLPVSPALAPLYARAVFGGRFKRSSRAPGAQRVTVLGQHVDGDRLAAYQRLCGFRVSDVVPPTYLHLVAFPLSLARMTEADFPFPVLGLVHVQNAITQFRPVRLGEVVDVEVWAADLRPHPAGQQIDLVSQASVDGQVVWGERSTYLRRGHSADRDRRTAGRADHHPASASTAPVLRWPVPRDIGRRYAAISGDRNPIHLHALTAKAFGFPRALAHGMWVKARALAAFEGRLPDSFTVEAAFKTPVFVGSAVEMSAEPSPDGWAFEVRDVRTAKPHLRAQLVAG</sequence>
<dbReference type="Pfam" id="PF01575">
    <property type="entry name" value="MaoC_dehydratas"/>
    <property type="match status" value="1"/>
</dbReference>
<feature type="region of interest" description="Disordered" evidence="2">
    <location>
        <begin position="156"/>
        <end position="178"/>
    </location>
</feature>
<dbReference type="PANTHER" id="PTHR43841">
    <property type="entry name" value="3-HYDROXYACYL-THIOESTER DEHYDRATASE HTDX-RELATED"/>
    <property type="match status" value="1"/>
</dbReference>
<feature type="domain" description="MaoC-like" evidence="3">
    <location>
        <begin position="191"/>
        <end position="281"/>
    </location>
</feature>
<dbReference type="InterPro" id="IPR002539">
    <property type="entry name" value="MaoC-like_dom"/>
</dbReference>
<organism evidence="4 5">
    <name type="scientific">Jatrophihabitans telluris</name>
    <dbReference type="NCBI Taxonomy" id="2038343"/>
    <lineage>
        <taxon>Bacteria</taxon>
        <taxon>Bacillati</taxon>
        <taxon>Actinomycetota</taxon>
        <taxon>Actinomycetes</taxon>
        <taxon>Jatrophihabitantales</taxon>
        <taxon>Jatrophihabitantaceae</taxon>
        <taxon>Jatrophihabitans</taxon>
    </lineage>
</organism>